<evidence type="ECO:0000313" key="10">
    <source>
        <dbReference type="EMBL" id="KAH6692541.1"/>
    </source>
</evidence>
<dbReference type="EMBL" id="JAGSXJ010000004">
    <property type="protein sequence ID" value="KAH6692541.1"/>
    <property type="molecule type" value="Genomic_DNA"/>
</dbReference>
<dbReference type="InterPro" id="IPR051061">
    <property type="entry name" value="Zinc_finger_trans_reg"/>
</dbReference>
<reference evidence="10" key="1">
    <citation type="journal article" date="2021" name="Nat. Commun.">
        <title>Genetic determinants of endophytism in the Arabidopsis root mycobiome.</title>
        <authorList>
            <person name="Mesny F."/>
            <person name="Miyauchi S."/>
            <person name="Thiergart T."/>
            <person name="Pickel B."/>
            <person name="Atanasova L."/>
            <person name="Karlsson M."/>
            <person name="Huettel B."/>
            <person name="Barry K.W."/>
            <person name="Haridas S."/>
            <person name="Chen C."/>
            <person name="Bauer D."/>
            <person name="Andreopoulos W."/>
            <person name="Pangilinan J."/>
            <person name="LaButti K."/>
            <person name="Riley R."/>
            <person name="Lipzen A."/>
            <person name="Clum A."/>
            <person name="Drula E."/>
            <person name="Henrissat B."/>
            <person name="Kohler A."/>
            <person name="Grigoriev I.V."/>
            <person name="Martin F.M."/>
            <person name="Hacquard S."/>
        </authorList>
    </citation>
    <scope>NUCLEOTIDE SEQUENCE</scope>
    <source>
        <strain evidence="10">MPI-SDFR-AT-0117</strain>
    </source>
</reference>
<keyword evidence="7" id="KW-0539">Nucleus</keyword>
<evidence type="ECO:0000256" key="2">
    <source>
        <dbReference type="ARBA" id="ARBA00022723"/>
    </source>
</evidence>
<dbReference type="InterPro" id="IPR036236">
    <property type="entry name" value="Znf_C2H2_sf"/>
</dbReference>
<dbReference type="SUPFAM" id="SSF57667">
    <property type="entry name" value="beta-beta-alpha zinc fingers"/>
    <property type="match status" value="1"/>
</dbReference>
<sequence>MANFSKLSSYACGSCEKSFKKYPQLQAHRIKERDAGNGHIHCEICGIDFPFGALLVAHFQECHPAQEGFDCPGCNEHCKYVGDLVSHIEGKQCPKITLAEWEAFAEEAAARKAAQGKPAGEFADFIKNTQAGSTGGWKAGKSGFELCHVLTSGPIESLNKEEFPSLPSKAKEDTLVKTAILKISGTDKGEKKPDPVKAAVAVASAPKKNTRKSRGKAKKLDKNIPDEHDVENSIIKAAKKLAIVEKGDAGEMELHPVNSTPKSKLISDKIPSAIPDENKTTDKVECPTKTATASTAPPVMAWGQKKNLFPQAAAAKRPTAEQLRIATAPNARVEYLYGIHDPNHAHFDAEKYKSANGRYVCPMDHCVWTYETAEEVTEHLRVLGEHGGKKAECPGCCRRFRTASALAHHAQMTQDDRCRLRGSSRYTNFIEEVSGGMVTVAGANPDLTTRYEATERASARFGPVYNVNKWDREVDSDDERL</sequence>
<dbReference type="SMART" id="SM00355">
    <property type="entry name" value="ZnF_C2H2"/>
    <property type="match status" value="5"/>
</dbReference>
<evidence type="ECO:0000256" key="4">
    <source>
        <dbReference type="ARBA" id="ARBA00022833"/>
    </source>
</evidence>
<evidence type="ECO:0000256" key="5">
    <source>
        <dbReference type="ARBA" id="ARBA00023015"/>
    </source>
</evidence>
<dbReference type="PROSITE" id="PS00028">
    <property type="entry name" value="ZINC_FINGER_C2H2_1"/>
    <property type="match status" value="1"/>
</dbReference>
<evidence type="ECO:0000256" key="7">
    <source>
        <dbReference type="ARBA" id="ARBA00023242"/>
    </source>
</evidence>
<dbReference type="PANTHER" id="PTHR46179:SF13">
    <property type="entry name" value="C2H2-TYPE DOMAIN-CONTAINING PROTEIN"/>
    <property type="match status" value="1"/>
</dbReference>
<evidence type="ECO:0000256" key="8">
    <source>
        <dbReference type="PROSITE-ProRule" id="PRU00042"/>
    </source>
</evidence>
<accession>A0A9P8VGQ7</accession>
<keyword evidence="4" id="KW-0862">Zinc</keyword>
<dbReference type="GO" id="GO:0006357">
    <property type="term" value="P:regulation of transcription by RNA polymerase II"/>
    <property type="evidence" value="ECO:0007669"/>
    <property type="project" value="TreeGrafter"/>
</dbReference>
<keyword evidence="5" id="KW-0805">Transcription regulation</keyword>
<dbReference type="Gene3D" id="3.30.160.60">
    <property type="entry name" value="Classic Zinc Finger"/>
    <property type="match status" value="2"/>
</dbReference>
<feature type="domain" description="C2H2-type" evidence="9">
    <location>
        <begin position="359"/>
        <end position="391"/>
    </location>
</feature>
<dbReference type="PROSITE" id="PS50157">
    <property type="entry name" value="ZINC_FINGER_C2H2_2"/>
    <property type="match status" value="1"/>
</dbReference>
<dbReference type="AlphaFoldDB" id="A0A9P8VGQ7"/>
<comment type="caution">
    <text evidence="10">The sequence shown here is derived from an EMBL/GenBank/DDBJ whole genome shotgun (WGS) entry which is preliminary data.</text>
</comment>
<evidence type="ECO:0000313" key="11">
    <source>
        <dbReference type="Proteomes" id="UP000770015"/>
    </source>
</evidence>
<dbReference type="Proteomes" id="UP000770015">
    <property type="component" value="Unassembled WGS sequence"/>
</dbReference>
<evidence type="ECO:0000256" key="3">
    <source>
        <dbReference type="ARBA" id="ARBA00022771"/>
    </source>
</evidence>
<gene>
    <name evidence="10" type="ORF">F5X68DRAFT_188201</name>
</gene>
<dbReference type="GO" id="GO:0005634">
    <property type="term" value="C:nucleus"/>
    <property type="evidence" value="ECO:0007669"/>
    <property type="project" value="UniProtKB-SubCell"/>
</dbReference>
<keyword evidence="6" id="KW-0804">Transcription</keyword>
<dbReference type="PANTHER" id="PTHR46179">
    <property type="entry name" value="ZINC FINGER PROTEIN"/>
    <property type="match status" value="1"/>
</dbReference>
<dbReference type="OrthoDB" id="8117402at2759"/>
<dbReference type="InterPro" id="IPR013087">
    <property type="entry name" value="Znf_C2H2_type"/>
</dbReference>
<name>A0A9P8VGQ7_9PEZI</name>
<comment type="subcellular location">
    <subcellularLocation>
        <location evidence="1">Nucleus</location>
    </subcellularLocation>
</comment>
<organism evidence="10 11">
    <name type="scientific">Plectosphaerella plurivora</name>
    <dbReference type="NCBI Taxonomy" id="936078"/>
    <lineage>
        <taxon>Eukaryota</taxon>
        <taxon>Fungi</taxon>
        <taxon>Dikarya</taxon>
        <taxon>Ascomycota</taxon>
        <taxon>Pezizomycotina</taxon>
        <taxon>Sordariomycetes</taxon>
        <taxon>Hypocreomycetidae</taxon>
        <taxon>Glomerellales</taxon>
        <taxon>Plectosphaerellaceae</taxon>
        <taxon>Plectosphaerella</taxon>
    </lineage>
</organism>
<evidence type="ECO:0000256" key="1">
    <source>
        <dbReference type="ARBA" id="ARBA00004123"/>
    </source>
</evidence>
<evidence type="ECO:0000259" key="9">
    <source>
        <dbReference type="PROSITE" id="PS50157"/>
    </source>
</evidence>
<dbReference type="GO" id="GO:0008270">
    <property type="term" value="F:zinc ion binding"/>
    <property type="evidence" value="ECO:0007669"/>
    <property type="project" value="UniProtKB-KW"/>
</dbReference>
<keyword evidence="11" id="KW-1185">Reference proteome</keyword>
<protein>
    <recommendedName>
        <fullName evidence="9">C2H2-type domain-containing protein</fullName>
    </recommendedName>
</protein>
<keyword evidence="2" id="KW-0479">Metal-binding</keyword>
<keyword evidence="3 8" id="KW-0863">Zinc-finger</keyword>
<proteinExistence type="predicted"/>
<evidence type="ECO:0000256" key="6">
    <source>
        <dbReference type="ARBA" id="ARBA00023163"/>
    </source>
</evidence>